<evidence type="ECO:0000313" key="3">
    <source>
        <dbReference type="Proteomes" id="UP000267464"/>
    </source>
</evidence>
<keyword evidence="1" id="KW-1133">Transmembrane helix</keyword>
<keyword evidence="1" id="KW-0472">Membrane</keyword>
<feature type="transmembrane region" description="Helical" evidence="1">
    <location>
        <begin position="225"/>
        <end position="250"/>
    </location>
</feature>
<comment type="caution">
    <text evidence="2">The sequence shown here is derived from an EMBL/GenBank/DDBJ whole genome shotgun (WGS) entry which is preliminary data.</text>
</comment>
<accession>A0A3N7HLE3</accession>
<gene>
    <name evidence="2" type="ORF">DZC73_21320</name>
</gene>
<feature type="transmembrane region" description="Helical" evidence="1">
    <location>
        <begin position="154"/>
        <end position="176"/>
    </location>
</feature>
<dbReference type="AlphaFoldDB" id="A0A3N7HLE3"/>
<reference evidence="2 3" key="2">
    <citation type="submission" date="2018-12" db="EMBL/GenBank/DDBJ databases">
        <title>Rhizobacter gummiphilus sp. nov., a rubber-degrading bacterium isolated from the soil of a botanical garden in Japan.</title>
        <authorList>
            <person name="Shunsuke S.S."/>
        </authorList>
    </citation>
    <scope>NUCLEOTIDE SEQUENCE [LARGE SCALE GENOMIC DNA]</scope>
    <source>
        <strain evidence="2 3">S-16</strain>
    </source>
</reference>
<feature type="transmembrane region" description="Helical" evidence="1">
    <location>
        <begin position="188"/>
        <end position="213"/>
    </location>
</feature>
<keyword evidence="1" id="KW-0812">Transmembrane</keyword>
<dbReference type="EMBL" id="QUSW01000006">
    <property type="protein sequence ID" value="RQP22927.1"/>
    <property type="molecule type" value="Genomic_DNA"/>
</dbReference>
<sequence length="310" mass="32342">MRSLPVHAELLRRRLDELPRRSLLRLLLDAMSLWRQSAAGMGTAASFHAVLGMAGALLLGVVWDHSLSAWMALLAGGIALLGAARAFSHLRQGLNAYDPSGSMPLLFDPFLRTRVMGFAMLCAGGFVALGLLVSSVMLPALARRAGTHTLLAETVVLLALWSLGCALLGMLLAAMLRSMPDAPASPHAVRVASATSATAIGTVTVIIGLQLARATPASPESLAEAAIIAVLWTCLCTQGVLAAGALAAAIDRSGPRLVARARPVELRAPPSSTAAPPASIALARSHRLSGPRHARPSCIVLPFPGKRRPR</sequence>
<feature type="transmembrane region" description="Helical" evidence="1">
    <location>
        <begin position="118"/>
        <end position="142"/>
    </location>
</feature>
<evidence type="ECO:0000256" key="1">
    <source>
        <dbReference type="SAM" id="Phobius"/>
    </source>
</evidence>
<dbReference type="RefSeq" id="WP_124542408.1">
    <property type="nucleotide sequence ID" value="NZ_QUSW01000006.1"/>
</dbReference>
<protein>
    <submittedName>
        <fullName evidence="2">Uncharacterized protein</fullName>
    </submittedName>
</protein>
<evidence type="ECO:0000313" key="2">
    <source>
        <dbReference type="EMBL" id="RQP22927.1"/>
    </source>
</evidence>
<reference evidence="2 3" key="1">
    <citation type="submission" date="2018-08" db="EMBL/GenBank/DDBJ databases">
        <authorList>
            <person name="Khan S.A."/>
            <person name="Jeon C.O."/>
            <person name="Chun B.H."/>
            <person name="Jeong S.E."/>
        </authorList>
    </citation>
    <scope>NUCLEOTIDE SEQUENCE [LARGE SCALE GENOMIC DNA]</scope>
    <source>
        <strain evidence="2 3">S-16</strain>
    </source>
</reference>
<organism evidence="2 3">
    <name type="scientific">Piscinibacter terrae</name>
    <dbReference type="NCBI Taxonomy" id="2496871"/>
    <lineage>
        <taxon>Bacteria</taxon>
        <taxon>Pseudomonadati</taxon>
        <taxon>Pseudomonadota</taxon>
        <taxon>Betaproteobacteria</taxon>
        <taxon>Burkholderiales</taxon>
        <taxon>Sphaerotilaceae</taxon>
        <taxon>Piscinibacter</taxon>
    </lineage>
</organism>
<keyword evidence="3" id="KW-1185">Reference proteome</keyword>
<feature type="transmembrane region" description="Helical" evidence="1">
    <location>
        <begin position="69"/>
        <end position="87"/>
    </location>
</feature>
<dbReference type="Proteomes" id="UP000267464">
    <property type="component" value="Unassembled WGS sequence"/>
</dbReference>
<name>A0A3N7HLE3_9BURK</name>
<proteinExistence type="predicted"/>
<feature type="transmembrane region" description="Helical" evidence="1">
    <location>
        <begin position="41"/>
        <end position="63"/>
    </location>
</feature>